<feature type="transmembrane region" description="Helical" evidence="1">
    <location>
        <begin position="190"/>
        <end position="211"/>
    </location>
</feature>
<keyword evidence="1" id="KW-0812">Transmembrane</keyword>
<dbReference type="Gene3D" id="1.10.4160.10">
    <property type="entry name" value="Hydantoin permease"/>
    <property type="match status" value="1"/>
</dbReference>
<feature type="non-terminal residue" evidence="2">
    <location>
        <position position="263"/>
    </location>
</feature>
<dbReference type="GO" id="GO:0005886">
    <property type="term" value="C:plasma membrane"/>
    <property type="evidence" value="ECO:0007669"/>
    <property type="project" value="TreeGrafter"/>
</dbReference>
<accession>X0UXT2</accession>
<feature type="transmembrane region" description="Helical" evidence="1">
    <location>
        <begin position="61"/>
        <end position="80"/>
    </location>
</feature>
<sequence>AEFALVSASAIRIPFGIPVQSGWFPTDIRFVFVVLVVGAVVVTLAIWGFKKLAQFAEVCSPWMFLMFIAGALAMLPTIVADMPEIKSLHSFYDFWRLADAKIWPGPQPGQTEVLGFLHIASFAWICNLAMHLGLSDMALLRYAKRASYGFYSAFGMYLGHYLAWICAGIMGAGAAILLKTPLTELDSGSVATTALGISGAIAVVIAGWTTSNPTIYRAGLALQITTPNWPRWLVTLLAGAVTTIIACSPFVFTKLLDFVALYG</sequence>
<dbReference type="GO" id="GO:0015209">
    <property type="term" value="F:cytosine transmembrane transporter activity"/>
    <property type="evidence" value="ECO:0007669"/>
    <property type="project" value="InterPro"/>
</dbReference>
<evidence type="ECO:0000256" key="1">
    <source>
        <dbReference type="SAM" id="Phobius"/>
    </source>
</evidence>
<feature type="transmembrane region" description="Helical" evidence="1">
    <location>
        <begin position="28"/>
        <end position="49"/>
    </location>
</feature>
<keyword evidence="1" id="KW-1133">Transmembrane helix</keyword>
<comment type="caution">
    <text evidence="2">The sequence shown here is derived from an EMBL/GenBank/DDBJ whole genome shotgun (WGS) entry which is preliminary data.</text>
</comment>
<protein>
    <submittedName>
        <fullName evidence="2">Uncharacterized protein</fullName>
    </submittedName>
</protein>
<dbReference type="EMBL" id="BARS01029967">
    <property type="protein sequence ID" value="GAG10659.1"/>
    <property type="molecule type" value="Genomic_DNA"/>
</dbReference>
<organism evidence="2">
    <name type="scientific">marine sediment metagenome</name>
    <dbReference type="NCBI Taxonomy" id="412755"/>
    <lineage>
        <taxon>unclassified sequences</taxon>
        <taxon>metagenomes</taxon>
        <taxon>ecological metagenomes</taxon>
    </lineage>
</organism>
<reference evidence="2" key="1">
    <citation type="journal article" date="2014" name="Front. Microbiol.">
        <title>High frequency of phylogenetically diverse reductive dehalogenase-homologous genes in deep subseafloor sedimentary metagenomes.</title>
        <authorList>
            <person name="Kawai M."/>
            <person name="Futagami T."/>
            <person name="Toyoda A."/>
            <person name="Takaki Y."/>
            <person name="Nishi S."/>
            <person name="Hori S."/>
            <person name="Arai W."/>
            <person name="Tsubouchi T."/>
            <person name="Morono Y."/>
            <person name="Uchiyama I."/>
            <person name="Ito T."/>
            <person name="Fujiyama A."/>
            <person name="Inagaki F."/>
            <person name="Takami H."/>
        </authorList>
    </citation>
    <scope>NUCLEOTIDE SEQUENCE</scope>
    <source>
        <strain evidence="2">Expedition CK06-06</strain>
    </source>
</reference>
<proteinExistence type="predicted"/>
<dbReference type="PANTHER" id="PTHR30569:SF0">
    <property type="entry name" value="CYTOSINE PERMEASE"/>
    <property type="match status" value="1"/>
</dbReference>
<dbReference type="InterPro" id="IPR030191">
    <property type="entry name" value="CodB"/>
</dbReference>
<gene>
    <name evidence="2" type="ORF">S01H1_46783</name>
</gene>
<keyword evidence="1" id="KW-0472">Membrane</keyword>
<name>X0UXT2_9ZZZZ</name>
<dbReference type="PANTHER" id="PTHR30569">
    <property type="entry name" value="CYTOSINE TRANSPORTER CODB"/>
    <property type="match status" value="1"/>
</dbReference>
<feature type="transmembrane region" description="Helical" evidence="1">
    <location>
        <begin position="232"/>
        <end position="252"/>
    </location>
</feature>
<evidence type="ECO:0000313" key="2">
    <source>
        <dbReference type="EMBL" id="GAG10659.1"/>
    </source>
</evidence>
<dbReference type="AlphaFoldDB" id="X0UXT2"/>
<feature type="non-terminal residue" evidence="2">
    <location>
        <position position="1"/>
    </location>
</feature>
<feature type="transmembrane region" description="Helical" evidence="1">
    <location>
        <begin position="154"/>
        <end position="178"/>
    </location>
</feature>
<feature type="transmembrane region" description="Helical" evidence="1">
    <location>
        <begin position="113"/>
        <end position="134"/>
    </location>
</feature>